<evidence type="ECO:0000256" key="1">
    <source>
        <dbReference type="ARBA" id="ARBA00022833"/>
    </source>
</evidence>
<feature type="region of interest" description="Disordered" evidence="2">
    <location>
        <begin position="41"/>
        <end position="77"/>
    </location>
</feature>
<reference evidence="4" key="1">
    <citation type="submission" date="2018-11" db="EMBL/GenBank/DDBJ databases">
        <authorList>
            <consortium name="Pathogen Informatics"/>
        </authorList>
    </citation>
    <scope>NUCLEOTIDE SEQUENCE</scope>
</reference>
<dbReference type="GO" id="GO:0005829">
    <property type="term" value="C:cytosol"/>
    <property type="evidence" value="ECO:0007669"/>
    <property type="project" value="TreeGrafter"/>
</dbReference>
<gene>
    <name evidence="4" type="ORF">PXEA_LOCUS11236</name>
</gene>
<dbReference type="Proteomes" id="UP000784294">
    <property type="component" value="Unassembled WGS sequence"/>
</dbReference>
<dbReference type="InterPro" id="IPR036511">
    <property type="entry name" value="TGT-like_sf"/>
</dbReference>
<dbReference type="GO" id="GO:0008479">
    <property type="term" value="F:tRNA-guanosine(34) queuine transglycosylase activity"/>
    <property type="evidence" value="ECO:0007669"/>
    <property type="project" value="TreeGrafter"/>
</dbReference>
<feature type="compositionally biased region" description="Polar residues" evidence="2">
    <location>
        <begin position="56"/>
        <end position="65"/>
    </location>
</feature>
<dbReference type="Gene3D" id="3.20.20.105">
    <property type="entry name" value="Queuine tRNA-ribosyltransferase-like"/>
    <property type="match status" value="1"/>
</dbReference>
<dbReference type="PANTHER" id="PTHR43530:SF1">
    <property type="entry name" value="QUEUINE TRNA-RIBOSYLTRANSFERASE CATALYTIC SUBUNIT 1"/>
    <property type="match status" value="1"/>
</dbReference>
<dbReference type="GO" id="GO:0006400">
    <property type="term" value="P:tRNA modification"/>
    <property type="evidence" value="ECO:0007669"/>
    <property type="project" value="InterPro"/>
</dbReference>
<keyword evidence="1" id="KW-0862">Zinc</keyword>
<evidence type="ECO:0000256" key="2">
    <source>
        <dbReference type="SAM" id="MobiDB-lite"/>
    </source>
</evidence>
<dbReference type="NCBIfam" id="TIGR00449">
    <property type="entry name" value="tgt_general"/>
    <property type="match status" value="1"/>
</dbReference>
<accession>A0A448WQR3</accession>
<evidence type="ECO:0000313" key="4">
    <source>
        <dbReference type="EMBL" id="VEL17796.1"/>
    </source>
</evidence>
<sequence length="282" mass="30134">MAISSGSPSCLLPQIPDISMRPLCRLSGSPTRLLQTRICCGTSKSHQPSPTPTAHPLSQPSTLSTEPLHMPSPMQSAQLGPAFRFEPIAECPQTSARRAALHLPHCPAGPVETPVFMPVGTQGAMKGITVEQLESIDCRIILGNTYHLGDRPGPDVMSQAGGLHKFMSWPRAILTDSGGFQMVSLCELSSVDETGVTFISPHIGTKMLLTPEYSVGCLQAAIGADIVMQLDHVLHVLSNGADIKDATFRSIRWLDSKTGFNAGTNLGSVKWCHNECALTANI</sequence>
<evidence type="ECO:0000313" key="5">
    <source>
        <dbReference type="Proteomes" id="UP000784294"/>
    </source>
</evidence>
<evidence type="ECO:0000259" key="3">
    <source>
        <dbReference type="Pfam" id="PF01702"/>
    </source>
</evidence>
<feature type="domain" description="tRNA-guanine(15) transglycosylase-like" evidence="3">
    <location>
        <begin position="95"/>
        <end position="256"/>
    </location>
</feature>
<dbReference type="SUPFAM" id="SSF51713">
    <property type="entry name" value="tRNA-guanine transglycosylase"/>
    <property type="match status" value="1"/>
</dbReference>
<name>A0A448WQR3_9PLAT</name>
<keyword evidence="5" id="KW-1185">Reference proteome</keyword>
<proteinExistence type="predicted"/>
<dbReference type="PANTHER" id="PTHR43530">
    <property type="entry name" value="QUEUINE TRNA-RIBOSYLTRANSFERASE CATALYTIC SUBUNIT 1"/>
    <property type="match status" value="1"/>
</dbReference>
<organism evidence="4 5">
    <name type="scientific">Protopolystoma xenopodis</name>
    <dbReference type="NCBI Taxonomy" id="117903"/>
    <lineage>
        <taxon>Eukaryota</taxon>
        <taxon>Metazoa</taxon>
        <taxon>Spiralia</taxon>
        <taxon>Lophotrochozoa</taxon>
        <taxon>Platyhelminthes</taxon>
        <taxon>Monogenea</taxon>
        <taxon>Polyopisthocotylea</taxon>
        <taxon>Polystomatidea</taxon>
        <taxon>Polystomatidae</taxon>
        <taxon>Protopolystoma</taxon>
    </lineage>
</organism>
<dbReference type="EMBL" id="CAAALY010034186">
    <property type="protein sequence ID" value="VEL17796.1"/>
    <property type="molecule type" value="Genomic_DNA"/>
</dbReference>
<dbReference type="InterPro" id="IPR002616">
    <property type="entry name" value="tRNA_ribo_trans-like"/>
</dbReference>
<dbReference type="AlphaFoldDB" id="A0A448WQR3"/>
<dbReference type="Pfam" id="PF01702">
    <property type="entry name" value="TGT"/>
    <property type="match status" value="1"/>
</dbReference>
<dbReference type="OrthoDB" id="10249838at2759"/>
<protein>
    <recommendedName>
        <fullName evidence="3">tRNA-guanine(15) transglycosylase-like domain-containing protein</fullName>
    </recommendedName>
</protein>
<comment type="caution">
    <text evidence="4">The sequence shown here is derived from an EMBL/GenBank/DDBJ whole genome shotgun (WGS) entry which is preliminary data.</text>
</comment>